<evidence type="ECO:0000313" key="3">
    <source>
        <dbReference type="Proteomes" id="UP000001058"/>
    </source>
</evidence>
<evidence type="ECO:0000256" key="1">
    <source>
        <dbReference type="SAM" id="SignalP"/>
    </source>
</evidence>
<dbReference type="OrthoDB" id="3260407at2759"/>
<feature type="chain" id="PRO_5003124336" evidence="1">
    <location>
        <begin position="26"/>
        <end position="515"/>
    </location>
</feature>
<proteinExistence type="predicted"/>
<evidence type="ECO:0000313" key="2">
    <source>
        <dbReference type="EMBL" id="EFJ43161.1"/>
    </source>
</evidence>
<dbReference type="KEGG" id="vcn:VOLCADRAFT_96704"/>
<dbReference type="RefSeq" id="XP_002955736.1">
    <property type="nucleotide sequence ID" value="XM_002955690.1"/>
</dbReference>
<keyword evidence="3" id="KW-1185">Reference proteome</keyword>
<reference evidence="2 3" key="1">
    <citation type="journal article" date="2010" name="Science">
        <title>Genomic analysis of organismal complexity in the multicellular green alga Volvox carteri.</title>
        <authorList>
            <person name="Prochnik S.E."/>
            <person name="Umen J."/>
            <person name="Nedelcu A.M."/>
            <person name="Hallmann A."/>
            <person name="Miller S.M."/>
            <person name="Nishii I."/>
            <person name="Ferris P."/>
            <person name="Kuo A."/>
            <person name="Mitros T."/>
            <person name="Fritz-Laylin L.K."/>
            <person name="Hellsten U."/>
            <person name="Chapman J."/>
            <person name="Simakov O."/>
            <person name="Rensing S.A."/>
            <person name="Terry A."/>
            <person name="Pangilinan J."/>
            <person name="Kapitonov V."/>
            <person name="Jurka J."/>
            <person name="Salamov A."/>
            <person name="Shapiro H."/>
            <person name="Schmutz J."/>
            <person name="Grimwood J."/>
            <person name="Lindquist E."/>
            <person name="Lucas S."/>
            <person name="Grigoriev I.V."/>
            <person name="Schmitt R."/>
            <person name="Kirk D."/>
            <person name="Rokhsar D.S."/>
        </authorList>
    </citation>
    <scope>NUCLEOTIDE SEQUENCE [LARGE SCALE GENOMIC DNA]</scope>
    <source>
        <strain evidence="3">f. Nagariensis / Eve</strain>
    </source>
</reference>
<dbReference type="EMBL" id="GL378375">
    <property type="protein sequence ID" value="EFJ43161.1"/>
    <property type="molecule type" value="Genomic_DNA"/>
</dbReference>
<dbReference type="Proteomes" id="UP000001058">
    <property type="component" value="Unassembled WGS sequence"/>
</dbReference>
<name>D8UAU4_VOLCA</name>
<gene>
    <name evidence="2" type="ORF">VOLCADRAFT_96704</name>
</gene>
<keyword evidence="1" id="KW-0732">Signal</keyword>
<protein>
    <submittedName>
        <fullName evidence="2">Uncharacterized protein</fullName>
    </submittedName>
</protein>
<sequence>MAMLTRTHRFLATHLVLLRTGKGFAYPVASKNSSLGARGDKTSSSSTTTTTTRSYFQIFTVAWQYLDHRTTRSIRAASRDGRLLHDSLTTCLDLYLGTRGGTYQEPAADDLSRFIGAVCGRGAQINAVKLHMEDVDDDSSTATLREQQLLCDCRAVEDEMHVFVECPAYASTRAKYERDLALQGRNMRTIMTAAPPLALARFLSEVWETRHVALRRFVLKRTREDDDGPPRVQQLTKVVLKLNNDVDVRQQPGGMMPPAAASAAATAAGLVIEDDSRALRLTFTPLDFLAGVEAAAALGVQQQVIVTRGPQLSPAAVSAFLAAVQLLLAAASRLLLLPPKHAAGPGADDSAVGAADSATMAGRAVSPAGAGHSSWLFALGLMPLRKLYLHKIFLCKQDVVTLVTRLPCLMVGAMELDLTGSAFPPEALSELAALKQLSALHFTWAAGEADYTSWGVREVVEGALMTFSLGAPSLETVLVQQPPGPSPHAAKLRPIVEVVQLMLGARGSQVQFQVR</sequence>
<dbReference type="GeneID" id="9614575"/>
<feature type="signal peptide" evidence="1">
    <location>
        <begin position="1"/>
        <end position="25"/>
    </location>
</feature>
<organism evidence="3">
    <name type="scientific">Volvox carteri f. nagariensis</name>
    <dbReference type="NCBI Taxonomy" id="3068"/>
    <lineage>
        <taxon>Eukaryota</taxon>
        <taxon>Viridiplantae</taxon>
        <taxon>Chlorophyta</taxon>
        <taxon>core chlorophytes</taxon>
        <taxon>Chlorophyceae</taxon>
        <taxon>CS clade</taxon>
        <taxon>Chlamydomonadales</taxon>
        <taxon>Volvocaceae</taxon>
        <taxon>Volvox</taxon>
    </lineage>
</organism>
<accession>D8UAU4</accession>
<dbReference type="InParanoid" id="D8UAU4"/>
<dbReference type="AlphaFoldDB" id="D8UAU4"/>